<sequence>MNNIVDRFMTTDATHLFINDGDVETPSHAIDTLIRHNVDVASGVYPFHNFDSVYSMAFGRVTPNDNPCGKIRPRDWDYMKGHVFGEDEQWGGGTGCVLIKRRVFKRHHHKIAPLRFSRDGDCGLDIFFWKRVQDAGFTARVDANVVCGHLPKYPLKYIKSWIRRPIKPDKDT</sequence>
<name>A0A6M3MDF9_9ZZZZ</name>
<organism evidence="2">
    <name type="scientific">viral metagenome</name>
    <dbReference type="NCBI Taxonomy" id="1070528"/>
    <lineage>
        <taxon>unclassified sequences</taxon>
        <taxon>metagenomes</taxon>
        <taxon>organismal metagenomes</taxon>
    </lineage>
</organism>
<proteinExistence type="predicted"/>
<dbReference type="SUPFAM" id="SSF53448">
    <property type="entry name" value="Nucleotide-diphospho-sugar transferases"/>
    <property type="match status" value="1"/>
</dbReference>
<dbReference type="EMBL" id="MT143687">
    <property type="protein sequence ID" value="QJB00271.1"/>
    <property type="molecule type" value="Genomic_DNA"/>
</dbReference>
<dbReference type="EMBL" id="MT143854">
    <property type="protein sequence ID" value="QJB03633.1"/>
    <property type="molecule type" value="Genomic_DNA"/>
</dbReference>
<evidence type="ECO:0008006" key="3">
    <source>
        <dbReference type="Google" id="ProtNLM"/>
    </source>
</evidence>
<protein>
    <recommendedName>
        <fullName evidence="3">Glycosyltransferase</fullName>
    </recommendedName>
</protein>
<reference evidence="2" key="1">
    <citation type="submission" date="2020-03" db="EMBL/GenBank/DDBJ databases">
        <title>The deep terrestrial virosphere.</title>
        <authorList>
            <person name="Holmfeldt K."/>
            <person name="Nilsson E."/>
            <person name="Simone D."/>
            <person name="Lopez-Fernandez M."/>
            <person name="Wu X."/>
            <person name="de Brujin I."/>
            <person name="Lundin D."/>
            <person name="Andersson A."/>
            <person name="Bertilsson S."/>
            <person name="Dopson M."/>
        </authorList>
    </citation>
    <scope>NUCLEOTIDE SEQUENCE</scope>
    <source>
        <strain evidence="1">MM171A00646</strain>
        <strain evidence="2">MM171B00596</strain>
    </source>
</reference>
<gene>
    <name evidence="1" type="ORF">MM171A00646_0008</name>
    <name evidence="2" type="ORF">MM171B00596_0011</name>
</gene>
<evidence type="ECO:0000313" key="2">
    <source>
        <dbReference type="EMBL" id="QJB03633.1"/>
    </source>
</evidence>
<accession>A0A6M3MDF9</accession>
<evidence type="ECO:0000313" key="1">
    <source>
        <dbReference type="EMBL" id="QJB00271.1"/>
    </source>
</evidence>
<dbReference type="InterPro" id="IPR029044">
    <property type="entry name" value="Nucleotide-diphossugar_trans"/>
</dbReference>
<dbReference type="AlphaFoldDB" id="A0A6M3MDF9"/>